<evidence type="ECO:0000259" key="13">
    <source>
        <dbReference type="Pfam" id="PF08245"/>
    </source>
</evidence>
<dbReference type="InterPro" id="IPR036565">
    <property type="entry name" value="Mur-like_cat_sf"/>
</dbReference>
<comment type="catalytic activity">
    <reaction evidence="10">
        <text>(6S)-5,6,7,8-tetrahydrofolyl-(gamma-L-Glu)(n) + L-glutamate + ATP = (6S)-5,6,7,8-tetrahydrofolyl-(gamma-L-Glu)(n+1) + ADP + phosphate + H(+)</text>
        <dbReference type="Rhea" id="RHEA:10580"/>
        <dbReference type="Rhea" id="RHEA-COMP:14738"/>
        <dbReference type="Rhea" id="RHEA-COMP:14740"/>
        <dbReference type="ChEBI" id="CHEBI:15378"/>
        <dbReference type="ChEBI" id="CHEBI:29985"/>
        <dbReference type="ChEBI" id="CHEBI:30616"/>
        <dbReference type="ChEBI" id="CHEBI:43474"/>
        <dbReference type="ChEBI" id="CHEBI:141005"/>
        <dbReference type="ChEBI" id="CHEBI:456216"/>
        <dbReference type="EC" id="6.3.2.17"/>
    </reaction>
</comment>
<dbReference type="InterPro" id="IPR013221">
    <property type="entry name" value="Mur_ligase_cen"/>
</dbReference>
<dbReference type="InterPro" id="IPR036615">
    <property type="entry name" value="Mur_ligase_C_dom_sf"/>
</dbReference>
<dbReference type="SUPFAM" id="SSF53244">
    <property type="entry name" value="MurD-like peptide ligases, peptide-binding domain"/>
    <property type="match status" value="1"/>
</dbReference>
<evidence type="ECO:0000313" key="15">
    <source>
        <dbReference type="Proteomes" id="UP000257076"/>
    </source>
</evidence>
<evidence type="ECO:0000256" key="1">
    <source>
        <dbReference type="ARBA" id="ARBA00001946"/>
    </source>
</evidence>
<gene>
    <name evidence="14" type="ORF">DFR63_0551</name>
</gene>
<evidence type="ECO:0000256" key="6">
    <source>
        <dbReference type="ARBA" id="ARBA00022741"/>
    </source>
</evidence>
<comment type="caution">
    <text evidence="14">The sequence shown here is derived from an EMBL/GenBank/DDBJ whole genome shotgun (WGS) entry which is preliminary data.</text>
</comment>
<comment type="similarity">
    <text evidence="2 11">Belongs to the folylpolyglutamate synthase family.</text>
</comment>
<dbReference type="SUPFAM" id="SSF53623">
    <property type="entry name" value="MurD-like peptide ligases, catalytic domain"/>
    <property type="match status" value="1"/>
</dbReference>
<keyword evidence="8" id="KW-0460">Magnesium</keyword>
<keyword evidence="5" id="KW-0479">Metal-binding</keyword>
<keyword evidence="4 11" id="KW-0436">Ligase</keyword>
<dbReference type="GO" id="GO:0005737">
    <property type="term" value="C:cytoplasm"/>
    <property type="evidence" value="ECO:0007669"/>
    <property type="project" value="TreeGrafter"/>
</dbReference>
<proteinExistence type="inferred from homology"/>
<dbReference type="FunFam" id="3.40.1190.10:FF:000011">
    <property type="entry name" value="Folylpolyglutamate synthase/dihydrofolate synthase"/>
    <property type="match status" value="1"/>
</dbReference>
<dbReference type="NCBIfam" id="TIGR01499">
    <property type="entry name" value="folC"/>
    <property type="match status" value="1"/>
</dbReference>
<dbReference type="Proteomes" id="UP000257076">
    <property type="component" value="Unassembled WGS sequence"/>
</dbReference>
<dbReference type="Gene3D" id="3.90.190.20">
    <property type="entry name" value="Mur ligase, C-terminal domain"/>
    <property type="match status" value="1"/>
</dbReference>
<dbReference type="InterPro" id="IPR001645">
    <property type="entry name" value="Folylpolyglutamate_synth"/>
</dbReference>
<dbReference type="GO" id="GO:0005524">
    <property type="term" value="F:ATP binding"/>
    <property type="evidence" value="ECO:0007669"/>
    <property type="project" value="UniProtKB-KW"/>
</dbReference>
<evidence type="ECO:0000256" key="7">
    <source>
        <dbReference type="ARBA" id="ARBA00022840"/>
    </source>
</evidence>
<evidence type="ECO:0000256" key="10">
    <source>
        <dbReference type="ARBA" id="ARBA00047493"/>
    </source>
</evidence>
<dbReference type="GO" id="GO:0008841">
    <property type="term" value="F:dihydrofolate synthase activity"/>
    <property type="evidence" value="ECO:0007669"/>
    <property type="project" value="TreeGrafter"/>
</dbReference>
<organism evidence="14 15">
    <name type="scientific">Jeotgalicoccus halotolerans</name>
    <dbReference type="NCBI Taxonomy" id="157227"/>
    <lineage>
        <taxon>Bacteria</taxon>
        <taxon>Bacillati</taxon>
        <taxon>Bacillota</taxon>
        <taxon>Bacilli</taxon>
        <taxon>Bacillales</taxon>
        <taxon>Staphylococcaceae</taxon>
        <taxon>Jeotgalicoccus</taxon>
    </lineage>
</organism>
<keyword evidence="15" id="KW-1185">Reference proteome</keyword>
<name>A0A3E0B0M5_9STAP</name>
<reference evidence="14 15" key="1">
    <citation type="submission" date="2018-08" db="EMBL/GenBank/DDBJ databases">
        <title>Genomic Encyclopedia of Type Strains, Phase IV (KMG-IV): sequencing the most valuable type-strain genomes for metagenomic binning, comparative biology and taxonomic classification.</title>
        <authorList>
            <person name="Goeker M."/>
        </authorList>
    </citation>
    <scope>NUCLEOTIDE SEQUENCE [LARGE SCALE GENOMIC DNA]</scope>
    <source>
        <strain evidence="14 15">DSM 17274</strain>
    </source>
</reference>
<comment type="cofactor">
    <cofactor evidence="1">
        <name>Mg(2+)</name>
        <dbReference type="ChEBI" id="CHEBI:18420"/>
    </cofactor>
</comment>
<evidence type="ECO:0000256" key="11">
    <source>
        <dbReference type="PIRNR" id="PIRNR001563"/>
    </source>
</evidence>
<dbReference type="Pfam" id="PF02875">
    <property type="entry name" value="Mur_ligase_C"/>
    <property type="match status" value="1"/>
</dbReference>
<dbReference type="EMBL" id="QUMW01000009">
    <property type="protein sequence ID" value="REG25514.1"/>
    <property type="molecule type" value="Genomic_DNA"/>
</dbReference>
<dbReference type="PANTHER" id="PTHR11136:SF0">
    <property type="entry name" value="DIHYDROFOLATE SYNTHETASE-RELATED"/>
    <property type="match status" value="1"/>
</dbReference>
<dbReference type="AlphaFoldDB" id="A0A3E0B0M5"/>
<sequence length="421" mass="47652">MDYQDSLKWIHERTKFGIKPGVKRMEWMLGELDHPERKITGVHIVGTNGKGSTLSYMRSALNENGYTVGSFTSPYIEVFNERISIDGQPISDEDIALLANLVRPVSERMIEETDLGNATEFEIITMMMFVYFGNVHPVDYVLVEAGLGATHDSTNVFSPVMTLLTSIGLDHIDILGDTLLDITKDKSGVIKENIPLVFNVKDDTCRDYIYKVLDEKNAKGIEFSRDIILTENGEEFSFKYGKFDFDDIKLEMLGRHQQENASIAIAALLEMMERDLVKLDVNKMVQGVEKTFWTGRIERISEDPLIILDGAHNNEAVDALVETMRSNYGDKKITVLFSAVKGKPLDTMVSKIGMLADTFNVTEFDFFKAEDGEVLFNAIDHPDKHFVKDYIDYVKNFEGDLLLVTGSLYFISEVKKGLREE</sequence>
<protein>
    <recommendedName>
        <fullName evidence="3">tetrahydrofolate synthase</fullName>
        <ecNumber evidence="3">6.3.2.17</ecNumber>
    </recommendedName>
    <alternativeName>
        <fullName evidence="9">Tetrahydrofolylpolyglutamate synthase</fullName>
    </alternativeName>
</protein>
<dbReference type="EC" id="6.3.2.17" evidence="3"/>
<dbReference type="InterPro" id="IPR004101">
    <property type="entry name" value="Mur_ligase_C"/>
</dbReference>
<dbReference type="Gene3D" id="3.40.1190.10">
    <property type="entry name" value="Mur-like, catalytic domain"/>
    <property type="match status" value="1"/>
</dbReference>
<dbReference type="PIRSF" id="PIRSF001563">
    <property type="entry name" value="Folylpolyglu_synth"/>
    <property type="match status" value="1"/>
</dbReference>
<evidence type="ECO:0000259" key="12">
    <source>
        <dbReference type="Pfam" id="PF02875"/>
    </source>
</evidence>
<dbReference type="OrthoDB" id="9809356at2"/>
<evidence type="ECO:0000256" key="3">
    <source>
        <dbReference type="ARBA" id="ARBA00013025"/>
    </source>
</evidence>
<evidence type="ECO:0000256" key="5">
    <source>
        <dbReference type="ARBA" id="ARBA00022723"/>
    </source>
</evidence>
<evidence type="ECO:0000256" key="4">
    <source>
        <dbReference type="ARBA" id="ARBA00022598"/>
    </source>
</evidence>
<dbReference type="GO" id="GO:0046872">
    <property type="term" value="F:metal ion binding"/>
    <property type="evidence" value="ECO:0007669"/>
    <property type="project" value="UniProtKB-KW"/>
</dbReference>
<feature type="domain" description="Mur ligase central" evidence="13">
    <location>
        <begin position="45"/>
        <end position="267"/>
    </location>
</feature>
<dbReference type="GO" id="GO:0004326">
    <property type="term" value="F:tetrahydrofolylpolyglutamate synthase activity"/>
    <property type="evidence" value="ECO:0007669"/>
    <property type="project" value="UniProtKB-EC"/>
</dbReference>
<dbReference type="RefSeq" id="WP_115884202.1">
    <property type="nucleotide sequence ID" value="NZ_CBCSHX010000001.1"/>
</dbReference>
<evidence type="ECO:0000256" key="9">
    <source>
        <dbReference type="ARBA" id="ARBA00030592"/>
    </source>
</evidence>
<dbReference type="Pfam" id="PF08245">
    <property type="entry name" value="Mur_ligase_M"/>
    <property type="match status" value="1"/>
</dbReference>
<dbReference type="PANTHER" id="PTHR11136">
    <property type="entry name" value="FOLYLPOLYGLUTAMATE SYNTHASE-RELATED"/>
    <property type="match status" value="1"/>
</dbReference>
<evidence type="ECO:0000256" key="8">
    <source>
        <dbReference type="ARBA" id="ARBA00022842"/>
    </source>
</evidence>
<keyword evidence="6 11" id="KW-0547">Nucleotide-binding</keyword>
<keyword evidence="7 11" id="KW-0067">ATP-binding</keyword>
<evidence type="ECO:0000256" key="2">
    <source>
        <dbReference type="ARBA" id="ARBA00008276"/>
    </source>
</evidence>
<evidence type="ECO:0000313" key="14">
    <source>
        <dbReference type="EMBL" id="REG25514.1"/>
    </source>
</evidence>
<feature type="domain" description="Mur ligase C-terminal" evidence="12">
    <location>
        <begin position="295"/>
        <end position="407"/>
    </location>
</feature>
<accession>A0A3E0B0M5</accession>